<reference evidence="1 2" key="1">
    <citation type="submission" date="2019-09" db="EMBL/GenBank/DDBJ databases">
        <title>Draft genome sequencing of Hungatella hathewayi 123Y-2.</title>
        <authorList>
            <person name="Lv Q."/>
            <person name="Li S."/>
        </authorList>
    </citation>
    <scope>NUCLEOTIDE SEQUENCE [LARGE SCALE GENOMIC DNA]</scope>
    <source>
        <strain evidence="1 2">123Y-2</strain>
    </source>
</reference>
<sequence>MIDLHVEGYCQECAGFQPCIERLYADGKIIAQTVYCENRERCANIYEFAHEKVGKEIGKDD</sequence>
<comment type="caution">
    <text evidence="1">The sequence shown here is derived from an EMBL/GenBank/DDBJ whole genome shotgun (WGS) entry which is preliminary data.</text>
</comment>
<evidence type="ECO:0000313" key="2">
    <source>
        <dbReference type="Proteomes" id="UP000434223"/>
    </source>
</evidence>
<dbReference type="Proteomes" id="UP000434223">
    <property type="component" value="Unassembled WGS sequence"/>
</dbReference>
<protein>
    <submittedName>
        <fullName evidence="1">Uncharacterized protein</fullName>
    </submittedName>
</protein>
<dbReference type="EMBL" id="WNME01000002">
    <property type="protein sequence ID" value="MUB62309.1"/>
    <property type="molecule type" value="Genomic_DNA"/>
</dbReference>
<dbReference type="AlphaFoldDB" id="A0AAW9WBV6"/>
<accession>A0AAW9WBV6</accession>
<dbReference type="RefSeq" id="WP_054346242.1">
    <property type="nucleotide sequence ID" value="NZ_CABJBJ010000001.1"/>
</dbReference>
<proteinExistence type="predicted"/>
<evidence type="ECO:0000313" key="1">
    <source>
        <dbReference type="EMBL" id="MUB62309.1"/>
    </source>
</evidence>
<gene>
    <name evidence="1" type="ORF">GNE07_04385</name>
</gene>
<name>A0AAW9WBV6_9FIRM</name>
<organism evidence="1 2">
    <name type="scientific">Hungatella hathewayi</name>
    <dbReference type="NCBI Taxonomy" id="154046"/>
    <lineage>
        <taxon>Bacteria</taxon>
        <taxon>Bacillati</taxon>
        <taxon>Bacillota</taxon>
        <taxon>Clostridia</taxon>
        <taxon>Lachnospirales</taxon>
        <taxon>Lachnospiraceae</taxon>
        <taxon>Hungatella</taxon>
    </lineage>
</organism>